<dbReference type="Pfam" id="PF01738">
    <property type="entry name" value="DLH"/>
    <property type="match status" value="1"/>
</dbReference>
<dbReference type="InterPro" id="IPR013517">
    <property type="entry name" value="FG-GAP"/>
</dbReference>
<dbReference type="RefSeq" id="WP_145271071.1">
    <property type="nucleotide sequence ID" value="NZ_CP036272.1"/>
</dbReference>
<accession>A0A517ST36</accession>
<evidence type="ECO:0000313" key="4">
    <source>
        <dbReference type="EMBL" id="QDT59287.1"/>
    </source>
</evidence>
<name>A0A517ST36_9BACT</name>
<gene>
    <name evidence="4" type="ORF">SV7mr_17940</name>
</gene>
<dbReference type="GO" id="GO:0016787">
    <property type="term" value="F:hydrolase activity"/>
    <property type="evidence" value="ECO:0007669"/>
    <property type="project" value="InterPro"/>
</dbReference>
<dbReference type="InterPro" id="IPR002925">
    <property type="entry name" value="Dienelactn_hydro"/>
</dbReference>
<dbReference type="PANTHER" id="PTHR45460">
    <property type="entry name" value="SIMILAR TO CYSTEINE PROTEINASE"/>
    <property type="match status" value="1"/>
</dbReference>
<dbReference type="Pfam" id="PF13517">
    <property type="entry name" value="FG-GAP_3"/>
    <property type="match status" value="1"/>
</dbReference>
<dbReference type="Gene3D" id="3.40.50.1820">
    <property type="entry name" value="alpha/beta hydrolase"/>
    <property type="match status" value="1"/>
</dbReference>
<reference evidence="4 5" key="1">
    <citation type="submission" date="2019-02" db="EMBL/GenBank/DDBJ databases">
        <title>Deep-cultivation of Planctomycetes and their phenomic and genomic characterization uncovers novel biology.</title>
        <authorList>
            <person name="Wiegand S."/>
            <person name="Jogler M."/>
            <person name="Boedeker C."/>
            <person name="Pinto D."/>
            <person name="Vollmers J."/>
            <person name="Rivas-Marin E."/>
            <person name="Kohn T."/>
            <person name="Peeters S.H."/>
            <person name="Heuer A."/>
            <person name="Rast P."/>
            <person name="Oberbeckmann S."/>
            <person name="Bunk B."/>
            <person name="Jeske O."/>
            <person name="Meyerdierks A."/>
            <person name="Storesund J.E."/>
            <person name="Kallscheuer N."/>
            <person name="Luecker S."/>
            <person name="Lage O.M."/>
            <person name="Pohl T."/>
            <person name="Merkel B.J."/>
            <person name="Hornburger P."/>
            <person name="Mueller R.-W."/>
            <person name="Bruemmer F."/>
            <person name="Labrenz M."/>
            <person name="Spormann A.M."/>
            <person name="Op den Camp H."/>
            <person name="Overmann J."/>
            <person name="Amann R."/>
            <person name="Jetten M.S.M."/>
            <person name="Mascher T."/>
            <person name="Medema M.H."/>
            <person name="Devos D.P."/>
            <person name="Kaster A.-K."/>
            <person name="Ovreas L."/>
            <person name="Rohde M."/>
            <person name="Galperin M.Y."/>
            <person name="Jogler C."/>
        </authorList>
    </citation>
    <scope>NUCLEOTIDE SEQUENCE [LARGE SCALE GENOMIC DNA]</scope>
    <source>
        <strain evidence="4 5">SV_7m_r</strain>
    </source>
</reference>
<evidence type="ECO:0000256" key="1">
    <source>
        <dbReference type="ARBA" id="ARBA00022729"/>
    </source>
</evidence>
<dbReference type="Gene3D" id="2.130.10.130">
    <property type="entry name" value="Integrin alpha, N-terminal"/>
    <property type="match status" value="1"/>
</dbReference>
<protein>
    <submittedName>
        <fullName evidence="4">FG-GAP repeat protein</fullName>
    </submittedName>
</protein>
<dbReference type="SUPFAM" id="SSF53474">
    <property type="entry name" value="alpha/beta-Hydrolases"/>
    <property type="match status" value="1"/>
</dbReference>
<dbReference type="InterPro" id="IPR029058">
    <property type="entry name" value="AB_hydrolase_fold"/>
</dbReference>
<evidence type="ECO:0000256" key="2">
    <source>
        <dbReference type="SAM" id="SignalP"/>
    </source>
</evidence>
<feature type="signal peptide" evidence="2">
    <location>
        <begin position="1"/>
        <end position="19"/>
    </location>
</feature>
<dbReference type="PANTHER" id="PTHR45460:SF2">
    <property type="entry name" value="ALPHA 1,3 GLUCANASE, GH71 FAMILY (EUROFUNG)"/>
    <property type="match status" value="1"/>
</dbReference>
<organism evidence="4 5">
    <name type="scientific">Stieleria bergensis</name>
    <dbReference type="NCBI Taxonomy" id="2528025"/>
    <lineage>
        <taxon>Bacteria</taxon>
        <taxon>Pseudomonadati</taxon>
        <taxon>Planctomycetota</taxon>
        <taxon>Planctomycetia</taxon>
        <taxon>Pirellulales</taxon>
        <taxon>Pirellulaceae</taxon>
        <taxon>Stieleria</taxon>
    </lineage>
</organism>
<keyword evidence="1 2" id="KW-0732">Signal</keyword>
<dbReference type="AlphaFoldDB" id="A0A517ST36"/>
<feature type="chain" id="PRO_5022052108" evidence="2">
    <location>
        <begin position="20"/>
        <end position="631"/>
    </location>
</feature>
<dbReference type="InterPro" id="IPR028994">
    <property type="entry name" value="Integrin_alpha_N"/>
</dbReference>
<dbReference type="OrthoDB" id="237141at2"/>
<dbReference type="Proteomes" id="UP000315003">
    <property type="component" value="Chromosome"/>
</dbReference>
<feature type="domain" description="Dienelactone hydrolase" evidence="3">
    <location>
        <begin position="103"/>
        <end position="214"/>
    </location>
</feature>
<evidence type="ECO:0000313" key="5">
    <source>
        <dbReference type="Proteomes" id="UP000315003"/>
    </source>
</evidence>
<dbReference type="EMBL" id="CP036272">
    <property type="protein sequence ID" value="QDT59287.1"/>
    <property type="molecule type" value="Genomic_DNA"/>
</dbReference>
<dbReference type="SUPFAM" id="SSF69318">
    <property type="entry name" value="Integrin alpha N-terminal domain"/>
    <property type="match status" value="1"/>
</dbReference>
<keyword evidence="5" id="KW-1185">Reference proteome</keyword>
<evidence type="ECO:0000259" key="3">
    <source>
        <dbReference type="Pfam" id="PF01738"/>
    </source>
</evidence>
<sequence precursor="true">MLSRIIAFAILLGCSSATAQQKLFDLYEPQVFQGLPVRVMKPIDFDADQKYPVILSLHGAGGVGTNNQKQLKDWNRQLAEPKRRKEFPCYVVAPQADSLWDQQDLERSQALIKTLPAVDMNRIYVMGHSMGGHGTYIFIQLAPDYFAAAAPSAGSGRPRTEDFIDPAKIKDIPIWAFHGDRDTVCPIAKDLAVFNELKRLKGNMKLTVLKGDRHNSSGKMIPGAANGVTQFTGDRCDREPDFMSWMFAQSKPAAKQAANSSTGWKKHVVLPESRSQINSAVANDFDSDGHIDIISSFDGRVVLFKGPDWTQHTLHVIKPGLSRNKPRPSCIHSCLMDVDQDGDLDFCGSNLTVFWLECPADPCSGQPWTYRTIDDEILGTHCLISGDVNQDGKPDLIANSGRDQTTTSVPNSLTWLEVPSSPHTAKHWIRHVFADGDAPGASHYTGIADINGDGIPDISCGAKGGEAFPNGEWFAWWEQPADGSVPWKKHLLSDQHPGATNIHPVEINGDEHMDLVATRGHDQGVLWFKGPDFREFTIDPNILGPHCLATVDLDDDGDVDLATCGRASDGTAIWYQNDGQGHFTRHVIDVDQSSYDIRAIDMDGDGDLDLLIAGHDSMNLVWYENTLNEQS</sequence>
<proteinExistence type="predicted"/>